<dbReference type="Proteomes" id="UP000800082">
    <property type="component" value="Unassembled WGS sequence"/>
</dbReference>
<dbReference type="EMBL" id="ML978957">
    <property type="protein sequence ID" value="KAF1933162.1"/>
    <property type="molecule type" value="Genomic_DNA"/>
</dbReference>
<evidence type="ECO:0000313" key="1">
    <source>
        <dbReference type="EMBL" id="KAF1933162.1"/>
    </source>
</evidence>
<name>A0A6A5RZ77_9PLEO</name>
<sequence>MSMAFEFPPVIGCRNHKEKSRYLRAQPRRRVNMLCDYAQSTRLENDDLLALGIESVREFFNGQLPPGCYRNDRGFWFRVTGSGELGRVQWSRPNGQRVWFAGQVPGIPPPQLPREMQFAPGEWRTQEGFPSFHHAAPQPRLGHRSPANFFYSASGPLFNHPTSPQQYPTSADQLQQHPARLAPAPLGPCVAAQQQHFGAAPAYEQPFLFPATGEQHQPRVFAGLGEISPFFTTFDEQHNLDAAPASREQPPLLVAVHDQPLSFRSAGKQPPLPVASLEQQYDATHFTHPGEQVLGAGAGQAPSTSENELIERIQSFLNEDKRATRMYEKRWAALEDKVMSSYPGYGLV</sequence>
<dbReference type="AlphaFoldDB" id="A0A6A5RZ77"/>
<dbReference type="RefSeq" id="XP_033453410.1">
    <property type="nucleotide sequence ID" value="XM_033597664.1"/>
</dbReference>
<accession>A0A6A5RZ77</accession>
<keyword evidence="2" id="KW-1185">Reference proteome</keyword>
<gene>
    <name evidence="1" type="ORF">M421DRAFT_88437</name>
</gene>
<protein>
    <submittedName>
        <fullName evidence="1">Uncharacterized protein</fullName>
    </submittedName>
</protein>
<dbReference type="GeneID" id="54355331"/>
<organism evidence="1 2">
    <name type="scientific">Didymella exigua CBS 183.55</name>
    <dbReference type="NCBI Taxonomy" id="1150837"/>
    <lineage>
        <taxon>Eukaryota</taxon>
        <taxon>Fungi</taxon>
        <taxon>Dikarya</taxon>
        <taxon>Ascomycota</taxon>
        <taxon>Pezizomycotina</taxon>
        <taxon>Dothideomycetes</taxon>
        <taxon>Pleosporomycetidae</taxon>
        <taxon>Pleosporales</taxon>
        <taxon>Pleosporineae</taxon>
        <taxon>Didymellaceae</taxon>
        <taxon>Didymella</taxon>
    </lineage>
</organism>
<proteinExistence type="predicted"/>
<evidence type="ECO:0000313" key="2">
    <source>
        <dbReference type="Proteomes" id="UP000800082"/>
    </source>
</evidence>
<reference evidence="1" key="1">
    <citation type="journal article" date="2020" name="Stud. Mycol.">
        <title>101 Dothideomycetes genomes: a test case for predicting lifestyles and emergence of pathogens.</title>
        <authorList>
            <person name="Haridas S."/>
            <person name="Albert R."/>
            <person name="Binder M."/>
            <person name="Bloem J."/>
            <person name="Labutti K."/>
            <person name="Salamov A."/>
            <person name="Andreopoulos B."/>
            <person name="Baker S."/>
            <person name="Barry K."/>
            <person name="Bills G."/>
            <person name="Bluhm B."/>
            <person name="Cannon C."/>
            <person name="Castanera R."/>
            <person name="Culley D."/>
            <person name="Daum C."/>
            <person name="Ezra D."/>
            <person name="Gonzalez J."/>
            <person name="Henrissat B."/>
            <person name="Kuo A."/>
            <person name="Liang C."/>
            <person name="Lipzen A."/>
            <person name="Lutzoni F."/>
            <person name="Magnuson J."/>
            <person name="Mondo S."/>
            <person name="Nolan M."/>
            <person name="Ohm R."/>
            <person name="Pangilinan J."/>
            <person name="Park H.-J."/>
            <person name="Ramirez L."/>
            <person name="Alfaro M."/>
            <person name="Sun H."/>
            <person name="Tritt A."/>
            <person name="Yoshinaga Y."/>
            <person name="Zwiers L.-H."/>
            <person name="Turgeon B."/>
            <person name="Goodwin S."/>
            <person name="Spatafora J."/>
            <person name="Crous P."/>
            <person name="Grigoriev I."/>
        </authorList>
    </citation>
    <scope>NUCLEOTIDE SEQUENCE</scope>
    <source>
        <strain evidence="1">CBS 183.55</strain>
    </source>
</reference>